<reference evidence="2 3" key="1">
    <citation type="submission" date="2019-05" db="EMBL/GenBank/DDBJ databases">
        <title>Another draft genome of Portunus trituberculatus and its Hox gene families provides insights of decapod evolution.</title>
        <authorList>
            <person name="Jeong J.-H."/>
            <person name="Song I."/>
            <person name="Kim S."/>
            <person name="Choi T."/>
            <person name="Kim D."/>
            <person name="Ryu S."/>
            <person name="Kim W."/>
        </authorList>
    </citation>
    <scope>NUCLEOTIDE SEQUENCE [LARGE SCALE GENOMIC DNA]</scope>
    <source>
        <tissue evidence="2">Muscle</tissue>
    </source>
</reference>
<keyword evidence="1" id="KW-1133">Transmembrane helix</keyword>
<evidence type="ECO:0000256" key="1">
    <source>
        <dbReference type="SAM" id="Phobius"/>
    </source>
</evidence>
<proteinExistence type="predicted"/>
<comment type="caution">
    <text evidence="2">The sequence shown here is derived from an EMBL/GenBank/DDBJ whole genome shotgun (WGS) entry which is preliminary data.</text>
</comment>
<dbReference type="EMBL" id="VSRR010004158">
    <property type="protein sequence ID" value="MPC38742.1"/>
    <property type="molecule type" value="Genomic_DNA"/>
</dbReference>
<accession>A0A5B7EX15</accession>
<gene>
    <name evidence="2" type="ORF">E2C01_032255</name>
</gene>
<dbReference type="Proteomes" id="UP000324222">
    <property type="component" value="Unassembled WGS sequence"/>
</dbReference>
<evidence type="ECO:0000313" key="2">
    <source>
        <dbReference type="EMBL" id="MPC38742.1"/>
    </source>
</evidence>
<keyword evidence="3" id="KW-1185">Reference proteome</keyword>
<name>A0A5B7EX15_PORTR</name>
<feature type="transmembrane region" description="Helical" evidence="1">
    <location>
        <begin position="12"/>
        <end position="28"/>
    </location>
</feature>
<sequence>MNMETRHVLKRLISMLLLYFSFFISSLLL</sequence>
<evidence type="ECO:0000313" key="3">
    <source>
        <dbReference type="Proteomes" id="UP000324222"/>
    </source>
</evidence>
<protein>
    <submittedName>
        <fullName evidence="2">Uncharacterized protein</fullName>
    </submittedName>
</protein>
<dbReference type="AlphaFoldDB" id="A0A5B7EX15"/>
<organism evidence="2 3">
    <name type="scientific">Portunus trituberculatus</name>
    <name type="common">Swimming crab</name>
    <name type="synonym">Neptunus trituberculatus</name>
    <dbReference type="NCBI Taxonomy" id="210409"/>
    <lineage>
        <taxon>Eukaryota</taxon>
        <taxon>Metazoa</taxon>
        <taxon>Ecdysozoa</taxon>
        <taxon>Arthropoda</taxon>
        <taxon>Crustacea</taxon>
        <taxon>Multicrustacea</taxon>
        <taxon>Malacostraca</taxon>
        <taxon>Eumalacostraca</taxon>
        <taxon>Eucarida</taxon>
        <taxon>Decapoda</taxon>
        <taxon>Pleocyemata</taxon>
        <taxon>Brachyura</taxon>
        <taxon>Eubrachyura</taxon>
        <taxon>Portunoidea</taxon>
        <taxon>Portunidae</taxon>
        <taxon>Portuninae</taxon>
        <taxon>Portunus</taxon>
    </lineage>
</organism>
<keyword evidence="1" id="KW-0472">Membrane</keyword>
<keyword evidence="1" id="KW-0812">Transmembrane</keyword>